<feature type="region of interest" description="Disordered" evidence="1">
    <location>
        <begin position="93"/>
        <end position="230"/>
    </location>
</feature>
<organism evidence="2 3">
    <name type="scientific">Onchocerca volvulus</name>
    <dbReference type="NCBI Taxonomy" id="6282"/>
    <lineage>
        <taxon>Eukaryota</taxon>
        <taxon>Metazoa</taxon>
        <taxon>Ecdysozoa</taxon>
        <taxon>Nematoda</taxon>
        <taxon>Chromadorea</taxon>
        <taxon>Rhabditida</taxon>
        <taxon>Spirurina</taxon>
        <taxon>Spiruromorpha</taxon>
        <taxon>Filarioidea</taxon>
        <taxon>Onchocercidae</taxon>
        <taxon>Onchocerca</taxon>
    </lineage>
</organism>
<reference evidence="2" key="2">
    <citation type="submission" date="2022-06" db="UniProtKB">
        <authorList>
            <consortium name="EnsemblMetazoa"/>
        </authorList>
    </citation>
    <scope>IDENTIFICATION</scope>
</reference>
<reference evidence="3" key="1">
    <citation type="submission" date="2013-10" db="EMBL/GenBank/DDBJ databases">
        <title>Genome sequencing of Onchocerca volvulus.</title>
        <authorList>
            <person name="Cotton J."/>
            <person name="Tsai J."/>
            <person name="Stanley E."/>
            <person name="Tracey A."/>
            <person name="Holroyd N."/>
            <person name="Lustigman S."/>
            <person name="Berriman M."/>
        </authorList>
    </citation>
    <scope>NUCLEOTIDE SEQUENCE</scope>
</reference>
<accession>A0A8R1Y4J0</accession>
<sequence>MFDSRRNSIFVVINDSVAKSKNKGRSNPLSASDTNDKSHNINDGIIEKQQPIISKSTKTKMNARKGKESLKESFTTAPEMDLLSVRTAKMNTATTQSFNHPKQLAAKHRMQSEQSKFEHKDDSDVTLVDMSPNKSNDTEQDSISSLTHEEIDVRRESESTIVDATTTKETESAQNELKLKSESLQSEQEESESDDSSKGRNDDDFEVDNNQSETSTIDMDDLSVNETDDDIKQQYSDDISIAFLEATTTTKKVMPIVEEPISKREETKVEMKNLLAINQEKAMR</sequence>
<proteinExistence type="predicted"/>
<feature type="compositionally biased region" description="Basic and acidic residues" evidence="1">
    <location>
        <begin position="166"/>
        <end position="181"/>
    </location>
</feature>
<feature type="region of interest" description="Disordered" evidence="1">
    <location>
        <begin position="15"/>
        <end position="74"/>
    </location>
</feature>
<dbReference type="AlphaFoldDB" id="A0A8R1Y4J0"/>
<feature type="compositionally biased region" description="Basic and acidic residues" evidence="1">
    <location>
        <begin position="147"/>
        <end position="158"/>
    </location>
</feature>
<keyword evidence="3" id="KW-1185">Reference proteome</keyword>
<feature type="compositionally biased region" description="Polar residues" evidence="1">
    <location>
        <begin position="208"/>
        <end position="217"/>
    </location>
</feature>
<dbReference type="EnsemblMetazoa" id="OVOC8894.1">
    <property type="protein sequence ID" value="OVOC8894.1"/>
    <property type="gene ID" value="WBGene00245703"/>
</dbReference>
<protein>
    <submittedName>
        <fullName evidence="2">Uncharacterized protein</fullName>
    </submittedName>
</protein>
<dbReference type="EMBL" id="CMVM020000250">
    <property type="status" value="NOT_ANNOTATED_CDS"/>
    <property type="molecule type" value="Genomic_DNA"/>
</dbReference>
<name>A0A8R1Y4J0_ONCVO</name>
<feature type="compositionally biased region" description="Acidic residues" evidence="1">
    <location>
        <begin position="218"/>
        <end position="229"/>
    </location>
</feature>
<evidence type="ECO:0000313" key="2">
    <source>
        <dbReference type="EnsemblMetazoa" id="OVOC8894.1"/>
    </source>
</evidence>
<dbReference type="Proteomes" id="UP000024404">
    <property type="component" value="Unassembled WGS sequence"/>
</dbReference>
<evidence type="ECO:0000256" key="1">
    <source>
        <dbReference type="SAM" id="MobiDB-lite"/>
    </source>
</evidence>
<evidence type="ECO:0000313" key="3">
    <source>
        <dbReference type="Proteomes" id="UP000024404"/>
    </source>
</evidence>